<feature type="compositionally biased region" description="Acidic residues" evidence="1">
    <location>
        <begin position="579"/>
        <end position="589"/>
    </location>
</feature>
<feature type="compositionally biased region" description="Basic and acidic residues" evidence="1">
    <location>
        <begin position="482"/>
        <end position="500"/>
    </location>
</feature>
<dbReference type="Ensembl" id="ENSSMAT00000008980.2">
    <property type="protein sequence ID" value="ENSSMAP00000008871.2"/>
    <property type="gene ID" value="ENSSMAG00000005488.2"/>
</dbReference>
<accession>A0A8D2ZWT6</accession>
<dbReference type="GO" id="GO:0005802">
    <property type="term" value="C:trans-Golgi network"/>
    <property type="evidence" value="ECO:0007669"/>
    <property type="project" value="InterPro"/>
</dbReference>
<feature type="region of interest" description="Disordered" evidence="1">
    <location>
        <begin position="268"/>
        <end position="292"/>
    </location>
</feature>
<evidence type="ECO:0000313" key="6">
    <source>
        <dbReference type="Proteomes" id="UP000694558"/>
    </source>
</evidence>
<evidence type="ECO:0000256" key="1">
    <source>
        <dbReference type="SAM" id="MobiDB-lite"/>
    </source>
</evidence>
<feature type="region of interest" description="Disordered" evidence="1">
    <location>
        <begin position="535"/>
        <end position="617"/>
    </location>
</feature>
<evidence type="ECO:0000259" key="3">
    <source>
        <dbReference type="Pfam" id="PF15281"/>
    </source>
</evidence>
<evidence type="ECO:0000256" key="2">
    <source>
        <dbReference type="SAM" id="Phobius"/>
    </source>
</evidence>
<dbReference type="AlphaFoldDB" id="A0A8D2ZWT6"/>
<dbReference type="GeneTree" id="ENSGT00390000005861"/>
<evidence type="ECO:0000313" key="5">
    <source>
        <dbReference type="Ensembl" id="ENSSMAP00000008871.2"/>
    </source>
</evidence>
<feature type="compositionally biased region" description="Polar residues" evidence="1">
    <location>
        <begin position="443"/>
        <end position="462"/>
    </location>
</feature>
<dbReference type="InterPro" id="IPR042318">
    <property type="entry name" value="Consortin"/>
</dbReference>
<organism evidence="5 6">
    <name type="scientific">Scophthalmus maximus</name>
    <name type="common">Turbot</name>
    <name type="synonym">Psetta maxima</name>
    <dbReference type="NCBI Taxonomy" id="52904"/>
    <lineage>
        <taxon>Eukaryota</taxon>
        <taxon>Metazoa</taxon>
        <taxon>Chordata</taxon>
        <taxon>Craniata</taxon>
        <taxon>Vertebrata</taxon>
        <taxon>Euteleostomi</taxon>
        <taxon>Actinopterygii</taxon>
        <taxon>Neopterygii</taxon>
        <taxon>Teleostei</taxon>
        <taxon>Neoteleostei</taxon>
        <taxon>Acanthomorphata</taxon>
        <taxon>Carangaria</taxon>
        <taxon>Pleuronectiformes</taxon>
        <taxon>Pleuronectoidei</taxon>
        <taxon>Scophthalmidae</taxon>
        <taxon>Scophthalmus</taxon>
    </lineage>
</organism>
<name>A0A8D2ZWT6_SCOMX</name>
<dbReference type="PANTHER" id="PTHR28581">
    <property type="entry name" value="CONSORTIN"/>
    <property type="match status" value="1"/>
</dbReference>
<proteinExistence type="predicted"/>
<evidence type="ECO:0000259" key="4">
    <source>
        <dbReference type="Pfam" id="PF22883"/>
    </source>
</evidence>
<feature type="compositionally biased region" description="Polar residues" evidence="1">
    <location>
        <begin position="215"/>
        <end position="231"/>
    </location>
</feature>
<dbReference type="Pfam" id="PF22883">
    <property type="entry name" value="Consortin_N"/>
    <property type="match status" value="1"/>
</dbReference>
<keyword evidence="2" id="KW-0812">Transmembrane</keyword>
<sequence>MSQVPVDGVDLCDNLSNPEAVTAQTRNLNETNVLTQNQSLSPSQDEVGAGHSLLQKTSFNNNGKDEGEEQGKEAYTGRGREEDEEEDIDELMKEEEEEEEEESEESSSLICCQSPDTPMTDSSYSETGSLLETPYPFSSGTSPEPTSPVISTISPETAYPIGPVECSQSDVKVDSHMSTTGSVAFTAGPVHSTTLTTTSVTRPSGPPGPMCITGAKNTESTAKHLTSSTEPVFSHGPPSSHAGPNASSAETFTITACTTRLNTSVSFTSVSGTTGPLSSTTGPMVTGAESTSTTGLITSNWGHITSRPVPPCFSVPTFPTGTITSPALLESLEQLTQRGDDTHLPHYLHQIAEAFVLHKDYQRALCCIQLERLYHQRVLDNLNTLQEQWESRCKMTSSDLATQHLDTLKHICQTHSRPSARDAVFASQDFLRPTCEEGGALPLSTSANQVDSETTTTHSGSLSGDPVIPSIDLSDRLSFPENTEKNREDPDRVLDRKEGFHGSQLTDKQGSDREGGEAEGGVGHTISAIENDLHPSTAGEMDQSKPAEQQGGDLGLAEGKEAIRAEEEERDAEKAAEAWEMEEEGEEEEKEKQNERDSVFCQKALPVDTLGSGAEVDEQQLHQEVQDEEKLLEDTQESTKTCVYQEARLHQEALLTQEARLKQQEQRKEEYEEEEEEYEVEQADLIKEAASLDDMAKLITVEEMSPASGLVSILKKRSVCLDNVSVSSSSEPQPDKPTAKRRVRFKVHDDDEQEVGGGDSCLLLFLLCLVTVVISVGGTALYCALGDAQSSVCQDFSRNADFYVGQIQQGIAHIQHLFTIGS</sequence>
<feature type="domain" description="Consortin N-terminal" evidence="4">
    <location>
        <begin position="340"/>
        <end position="391"/>
    </location>
</feature>
<dbReference type="Pfam" id="PF15281">
    <property type="entry name" value="Consortin_C"/>
    <property type="match status" value="1"/>
</dbReference>
<evidence type="ECO:0008006" key="7">
    <source>
        <dbReference type="Google" id="ProtNLM"/>
    </source>
</evidence>
<feature type="compositionally biased region" description="Low complexity" evidence="1">
    <location>
        <begin position="268"/>
        <end position="282"/>
    </location>
</feature>
<feature type="compositionally biased region" description="Polar residues" evidence="1">
    <location>
        <begin position="109"/>
        <end position="155"/>
    </location>
</feature>
<dbReference type="PANTHER" id="PTHR28581:SF1">
    <property type="entry name" value="CONSORTIN"/>
    <property type="match status" value="1"/>
</dbReference>
<dbReference type="GO" id="GO:0030133">
    <property type="term" value="C:transport vesicle"/>
    <property type="evidence" value="ECO:0007669"/>
    <property type="project" value="TreeGrafter"/>
</dbReference>
<dbReference type="GO" id="GO:0071253">
    <property type="term" value="F:connexin binding"/>
    <property type="evidence" value="ECO:0007669"/>
    <property type="project" value="InterPro"/>
</dbReference>
<feature type="region of interest" description="Disordered" evidence="1">
    <location>
        <begin position="441"/>
        <end position="523"/>
    </location>
</feature>
<keyword evidence="2" id="KW-1133">Transmembrane helix</keyword>
<dbReference type="InterPro" id="IPR054132">
    <property type="entry name" value="Consortin_N"/>
</dbReference>
<dbReference type="InterPro" id="IPR028129">
    <property type="entry name" value="Consortin_C"/>
</dbReference>
<feature type="region of interest" description="Disordered" evidence="1">
    <location>
        <begin position="24"/>
        <end position="156"/>
    </location>
</feature>
<reference evidence="5" key="2">
    <citation type="submission" date="2025-08" db="UniProtKB">
        <authorList>
            <consortium name="Ensembl"/>
        </authorList>
    </citation>
    <scope>IDENTIFICATION</scope>
</reference>
<feature type="region of interest" description="Disordered" evidence="1">
    <location>
        <begin position="194"/>
        <end position="247"/>
    </location>
</feature>
<protein>
    <recommendedName>
        <fullName evidence="7">Consortin C-terminal domain-containing protein</fullName>
    </recommendedName>
</protein>
<feature type="compositionally biased region" description="Polar residues" evidence="1">
    <location>
        <begin position="24"/>
        <end position="44"/>
    </location>
</feature>
<feature type="domain" description="Consortin C-terminal" evidence="3">
    <location>
        <begin position="703"/>
        <end position="818"/>
    </location>
</feature>
<feature type="transmembrane region" description="Helical" evidence="2">
    <location>
        <begin position="762"/>
        <end position="785"/>
    </location>
</feature>
<feature type="compositionally biased region" description="Basic and acidic residues" evidence="1">
    <location>
        <begin position="63"/>
        <end position="72"/>
    </location>
</feature>
<dbReference type="Proteomes" id="UP000694558">
    <property type="component" value="Chromosome 5"/>
</dbReference>
<reference evidence="5" key="1">
    <citation type="submission" date="2023-05" db="EMBL/GenBank/DDBJ databases">
        <title>High-quality long-read genome of Scophthalmus maximus.</title>
        <authorList>
            <person name="Lien S."/>
            <person name="Martinez P."/>
        </authorList>
    </citation>
    <scope>NUCLEOTIDE SEQUENCE [LARGE SCALE GENOMIC DNA]</scope>
</reference>
<dbReference type="GO" id="GO:0042998">
    <property type="term" value="P:positive regulation of Golgi to plasma membrane protein transport"/>
    <property type="evidence" value="ECO:0007669"/>
    <property type="project" value="InterPro"/>
</dbReference>
<feature type="compositionally biased region" description="Acidic residues" evidence="1">
    <location>
        <begin position="82"/>
        <end position="105"/>
    </location>
</feature>
<dbReference type="GO" id="GO:0005886">
    <property type="term" value="C:plasma membrane"/>
    <property type="evidence" value="ECO:0007669"/>
    <property type="project" value="TreeGrafter"/>
</dbReference>
<feature type="compositionally biased region" description="Basic and acidic residues" evidence="1">
    <location>
        <begin position="558"/>
        <end position="577"/>
    </location>
</feature>
<gene>
    <name evidence="5" type="primary">cnsta</name>
</gene>
<keyword evidence="2" id="KW-0472">Membrane</keyword>